<keyword evidence="3" id="KW-1003">Cell membrane</keyword>
<comment type="subcellular location">
    <subcellularLocation>
        <location evidence="1">Cell inner membrane</location>
        <topology evidence="1">Multi-pass membrane protein</topology>
    </subcellularLocation>
</comment>
<evidence type="ECO:0000256" key="3">
    <source>
        <dbReference type="ARBA" id="ARBA00022475"/>
    </source>
</evidence>
<protein>
    <recommendedName>
        <fullName evidence="11">DUF697 domain-containing protein</fullName>
    </recommendedName>
</protein>
<feature type="transmembrane region" description="Helical" evidence="8">
    <location>
        <begin position="103"/>
        <end position="124"/>
    </location>
</feature>
<evidence type="ECO:0000313" key="10">
    <source>
        <dbReference type="Proteomes" id="UP001500392"/>
    </source>
</evidence>
<evidence type="ECO:0000313" key="9">
    <source>
        <dbReference type="EMBL" id="GAA4106272.1"/>
    </source>
</evidence>
<dbReference type="RefSeq" id="WP_344938862.1">
    <property type="nucleotide sequence ID" value="NZ_BAABDM010000013.1"/>
</dbReference>
<dbReference type="Pfam" id="PF05128">
    <property type="entry name" value="DUF697"/>
    <property type="match status" value="1"/>
</dbReference>
<accession>A0ABP7X722</accession>
<keyword evidence="5 8" id="KW-0812">Transmembrane</keyword>
<comment type="similarity">
    <text evidence="2">Belongs to the UPF0283 family.</text>
</comment>
<proteinExistence type="inferred from homology"/>
<evidence type="ECO:0000256" key="6">
    <source>
        <dbReference type="ARBA" id="ARBA00022989"/>
    </source>
</evidence>
<keyword evidence="10" id="KW-1185">Reference proteome</keyword>
<reference evidence="10" key="1">
    <citation type="journal article" date="2019" name="Int. J. Syst. Evol. Microbiol.">
        <title>The Global Catalogue of Microorganisms (GCM) 10K type strain sequencing project: providing services to taxonomists for standard genome sequencing and annotation.</title>
        <authorList>
            <consortium name="The Broad Institute Genomics Platform"/>
            <consortium name="The Broad Institute Genome Sequencing Center for Infectious Disease"/>
            <person name="Wu L."/>
            <person name="Ma J."/>
        </authorList>
    </citation>
    <scope>NUCLEOTIDE SEQUENCE [LARGE SCALE GENOMIC DNA]</scope>
    <source>
        <strain evidence="10">JCM 17304</strain>
    </source>
</reference>
<evidence type="ECO:0000256" key="2">
    <source>
        <dbReference type="ARBA" id="ARBA00008255"/>
    </source>
</evidence>
<dbReference type="InterPro" id="IPR021147">
    <property type="entry name" value="DUF697"/>
</dbReference>
<evidence type="ECO:0000256" key="7">
    <source>
        <dbReference type="ARBA" id="ARBA00023136"/>
    </source>
</evidence>
<feature type="transmembrane region" description="Helical" evidence="8">
    <location>
        <begin position="75"/>
        <end position="97"/>
    </location>
</feature>
<sequence length="343" mass="36769">MTDRGRAPGVVSDEAVALDDEGNIGSAKTTKSEPVRRPHGLVTDETVSLESKGVNQAVAVSEVETRNFPVWKLSFYLGLAFLLTWAFVGGVIFLHGITLQNHFLGLVVGVLLLSLCVALIYGVFTEVRAWKLIGSSALTGSHLVAAWEKNDFILAKDTLEPILGEIAKHSPDIVAEFHGASSTRENARDYLDLFDNVILANLDQQASKLIKQSVLTTGMGVAAIPHPALDSLFVMWRALRLVRGVAEVYGVPNTGVSSIRLLAYCLNSAFIAALVGQSFDSLTDFLLLDDGEGAASLGAEAVGAKVGKVFAEGAVTSVRMYRLGKNARLICRPWCRSLQVDGS</sequence>
<keyword evidence="4" id="KW-0997">Cell inner membrane</keyword>
<evidence type="ECO:0000256" key="5">
    <source>
        <dbReference type="ARBA" id="ARBA00022692"/>
    </source>
</evidence>
<evidence type="ECO:0000256" key="1">
    <source>
        <dbReference type="ARBA" id="ARBA00004429"/>
    </source>
</evidence>
<gene>
    <name evidence="9" type="ORF">GCM10022414_36690</name>
</gene>
<keyword evidence="6 8" id="KW-1133">Transmembrane helix</keyword>
<evidence type="ECO:0000256" key="4">
    <source>
        <dbReference type="ARBA" id="ARBA00022519"/>
    </source>
</evidence>
<dbReference type="PANTHER" id="PTHR39342:SF1">
    <property type="entry name" value="UPF0283 MEMBRANE PROTEIN YCJF"/>
    <property type="match status" value="1"/>
</dbReference>
<name>A0ABP7X722_9GAMM</name>
<dbReference type="EMBL" id="BAABDM010000013">
    <property type="protein sequence ID" value="GAA4106272.1"/>
    <property type="molecule type" value="Genomic_DNA"/>
</dbReference>
<evidence type="ECO:0000256" key="8">
    <source>
        <dbReference type="SAM" id="Phobius"/>
    </source>
</evidence>
<dbReference type="InterPro" id="IPR006507">
    <property type="entry name" value="UPF0283"/>
</dbReference>
<organism evidence="9 10">
    <name type="scientific">Zhongshania borealis</name>
    <dbReference type="NCBI Taxonomy" id="889488"/>
    <lineage>
        <taxon>Bacteria</taxon>
        <taxon>Pseudomonadati</taxon>
        <taxon>Pseudomonadota</taxon>
        <taxon>Gammaproteobacteria</taxon>
        <taxon>Cellvibrionales</taxon>
        <taxon>Spongiibacteraceae</taxon>
        <taxon>Zhongshania</taxon>
    </lineage>
</organism>
<comment type="caution">
    <text evidence="9">The sequence shown here is derived from an EMBL/GenBank/DDBJ whole genome shotgun (WGS) entry which is preliminary data.</text>
</comment>
<keyword evidence="7 8" id="KW-0472">Membrane</keyword>
<evidence type="ECO:0008006" key="11">
    <source>
        <dbReference type="Google" id="ProtNLM"/>
    </source>
</evidence>
<dbReference type="Proteomes" id="UP001500392">
    <property type="component" value="Unassembled WGS sequence"/>
</dbReference>
<dbReference type="PANTHER" id="PTHR39342">
    <property type="entry name" value="UPF0283 MEMBRANE PROTEIN YCJF"/>
    <property type="match status" value="1"/>
</dbReference>